<dbReference type="InterPro" id="IPR019734">
    <property type="entry name" value="TPR_rpt"/>
</dbReference>
<dbReference type="EMBL" id="CP159289">
    <property type="protein sequence ID" value="XCH26342.1"/>
    <property type="molecule type" value="Genomic_DNA"/>
</dbReference>
<name>A0AAU8FR83_9BACT</name>
<sequence length="144" mass="16446">MKSLDLLKMLIRRYPEHSVWQATAAYEFIAESEDKDVLNFGEKMVIPFGKAGKVHPVKSFYAGLILEKNGETEKAMAFYNALATGDDFKEQSYKLNAMMKVAKYQMARNPTEAKATLERLVRYKGYVDAKDGLYKEAKEMLSKL</sequence>
<dbReference type="RefSeq" id="WP_353721635.1">
    <property type="nucleotide sequence ID" value="NZ_CP159289.1"/>
</dbReference>
<evidence type="ECO:0000313" key="1">
    <source>
        <dbReference type="EMBL" id="XCH26342.1"/>
    </source>
</evidence>
<dbReference type="Pfam" id="PF13174">
    <property type="entry name" value="TPR_6"/>
    <property type="match status" value="1"/>
</dbReference>
<dbReference type="AlphaFoldDB" id="A0AAU8FR83"/>
<gene>
    <name evidence="1" type="ORF">ABV298_08035</name>
</gene>
<accession>A0AAU8FR83</accession>
<proteinExistence type="predicted"/>
<protein>
    <recommendedName>
        <fullName evidence="2">Tetratricopeptide repeat protein</fullName>
    </recommendedName>
</protein>
<reference evidence="1" key="1">
    <citation type="submission" date="2024-06" db="EMBL/GenBank/DDBJ databases">
        <title>Sequencing and assembly of the genome of Dyadobacter sp. strain 676, a symbiont of Cyamopsis tetragonoloba.</title>
        <authorList>
            <person name="Guro P."/>
            <person name="Sazanova A."/>
            <person name="Kuznetsova I."/>
            <person name="Belimov A."/>
            <person name="Safronova V."/>
        </authorList>
    </citation>
    <scope>NUCLEOTIDE SEQUENCE</scope>
    <source>
        <strain evidence="1">676</strain>
    </source>
</reference>
<organism evidence="1">
    <name type="scientific">Dyadobacter sp. 676</name>
    <dbReference type="NCBI Taxonomy" id="3088362"/>
    <lineage>
        <taxon>Bacteria</taxon>
        <taxon>Pseudomonadati</taxon>
        <taxon>Bacteroidota</taxon>
        <taxon>Cytophagia</taxon>
        <taxon>Cytophagales</taxon>
        <taxon>Spirosomataceae</taxon>
        <taxon>Dyadobacter</taxon>
    </lineage>
</organism>
<evidence type="ECO:0008006" key="2">
    <source>
        <dbReference type="Google" id="ProtNLM"/>
    </source>
</evidence>